<dbReference type="GeneID" id="24878842"/>
<organism evidence="3 4">
    <name type="scientific">Methanosarcina mazei LYC</name>
    <dbReference type="NCBI Taxonomy" id="1434114"/>
    <lineage>
        <taxon>Archaea</taxon>
        <taxon>Methanobacteriati</taxon>
        <taxon>Methanobacteriota</taxon>
        <taxon>Stenosarchaea group</taxon>
        <taxon>Methanomicrobia</taxon>
        <taxon>Methanosarcinales</taxon>
        <taxon>Methanosarcinaceae</taxon>
        <taxon>Methanosarcina</taxon>
    </lineage>
</organism>
<evidence type="ECO:0000259" key="1">
    <source>
        <dbReference type="Pfam" id="PF00534"/>
    </source>
</evidence>
<dbReference type="Proteomes" id="UP000033063">
    <property type="component" value="Chromosome"/>
</dbReference>
<feature type="domain" description="Glycosyltransferase subfamily 4-like N-terminal" evidence="2">
    <location>
        <begin position="14"/>
        <end position="180"/>
    </location>
</feature>
<dbReference type="InterPro" id="IPR028098">
    <property type="entry name" value="Glyco_trans_4-like_N"/>
</dbReference>
<dbReference type="SUPFAM" id="SSF53756">
    <property type="entry name" value="UDP-Glycosyltransferase/glycogen phosphorylase"/>
    <property type="match status" value="1"/>
</dbReference>
<dbReference type="PANTHER" id="PTHR12526">
    <property type="entry name" value="GLYCOSYLTRANSFERASE"/>
    <property type="match status" value="1"/>
</dbReference>
<dbReference type="Pfam" id="PF00534">
    <property type="entry name" value="Glycos_transf_1"/>
    <property type="match status" value="1"/>
</dbReference>
<proteinExistence type="predicted"/>
<dbReference type="Pfam" id="PF13439">
    <property type="entry name" value="Glyco_transf_4"/>
    <property type="match status" value="1"/>
</dbReference>
<dbReference type="GO" id="GO:0016757">
    <property type="term" value="F:glycosyltransferase activity"/>
    <property type="evidence" value="ECO:0007669"/>
    <property type="project" value="UniProtKB-KW"/>
</dbReference>
<sequence length="371" mass="42607">MKVVHIAEWEQSTGGAFNVLINLISNFSEMETLIEIHVISFSDRNETLFKNGYTIHLIKYVDFPTARYWYLPKLLKQKIIEIDPDIIHLHFTYPPYSFVSKLSIPTVITTHGLSSINVKGSRSKRNYLNFRFILDPYFEKKALSDADRIITVSEYMKNRVDKILGMNSKTVYIPNGVDCNKYNYIENSYKRNHFSIFYLGRLLKIKGLDILIKALPIVKKSIPDIHLYVAGNGSQCEKIRVLVRELGLERNVTFLGFIYSEREKIDTLKSMDIFAIPSRFESSSIVLIEALAAGIPVVATNVGGMPEILDYGKYGILVEPDNPVRLAEGIIKLLDNPELRRKLSEDGKERVKDYSWDKITKKTIEVYHSII</sequence>
<dbReference type="HOGENOM" id="CLU_009583_2_2_2"/>
<keyword evidence="3" id="KW-0808">Transferase</keyword>
<protein>
    <submittedName>
        <fullName evidence="3">Glycosyltransferase</fullName>
        <ecNumber evidence="3">2.4.1.-</ecNumber>
    </submittedName>
</protein>
<dbReference type="Gene3D" id="3.40.50.2000">
    <property type="entry name" value="Glycogen Phosphorylase B"/>
    <property type="match status" value="2"/>
</dbReference>
<reference evidence="3 4" key="1">
    <citation type="submission" date="2014-07" db="EMBL/GenBank/DDBJ databases">
        <title>Methanogenic archaea and the global carbon cycle.</title>
        <authorList>
            <person name="Henriksen J.R."/>
            <person name="Luke J."/>
            <person name="Reinhart S."/>
            <person name="Benedict M.N."/>
            <person name="Youngblut N.D."/>
            <person name="Metcalf M.E."/>
            <person name="Whitaker R.J."/>
            <person name="Metcalf W.W."/>
        </authorList>
    </citation>
    <scope>NUCLEOTIDE SEQUENCE [LARGE SCALE GENOMIC DNA]</scope>
    <source>
        <strain evidence="3 4">LYC</strain>
    </source>
</reference>
<dbReference type="InterPro" id="IPR001296">
    <property type="entry name" value="Glyco_trans_1"/>
</dbReference>
<keyword evidence="3" id="KW-0328">Glycosyltransferase</keyword>
<dbReference type="CDD" id="cd03801">
    <property type="entry name" value="GT4_PimA-like"/>
    <property type="match status" value="1"/>
</dbReference>
<evidence type="ECO:0000259" key="2">
    <source>
        <dbReference type="Pfam" id="PF13439"/>
    </source>
</evidence>
<feature type="domain" description="Glycosyl transferase family 1" evidence="1">
    <location>
        <begin position="194"/>
        <end position="350"/>
    </location>
</feature>
<evidence type="ECO:0000313" key="3">
    <source>
        <dbReference type="EMBL" id="AKB69079.1"/>
    </source>
</evidence>
<evidence type="ECO:0000313" key="4">
    <source>
        <dbReference type="Proteomes" id="UP000033063"/>
    </source>
</evidence>
<dbReference type="AlphaFoldDB" id="A0A0E3RQR9"/>
<dbReference type="PATRIC" id="fig|1434114.4.peg.3208"/>
<dbReference type="EMBL" id="CP009513">
    <property type="protein sequence ID" value="AKB69079.1"/>
    <property type="molecule type" value="Genomic_DNA"/>
</dbReference>
<accession>A0A0E3RQR9</accession>
<dbReference type="EC" id="2.4.1.-" evidence="3"/>
<dbReference type="RefSeq" id="WP_048040947.1">
    <property type="nucleotide sequence ID" value="NZ_CP009513.1"/>
</dbReference>
<name>A0A0E3RQR9_METMZ</name>
<gene>
    <name evidence="3" type="ORF">MSMAL_2536</name>
</gene>